<proteinExistence type="predicted"/>
<dbReference type="InterPro" id="IPR036452">
    <property type="entry name" value="Ribo_hydro-like"/>
</dbReference>
<organism evidence="4 5">
    <name type="scientific">Emergencia timonensis</name>
    <dbReference type="NCBI Taxonomy" id="1776384"/>
    <lineage>
        <taxon>Bacteria</taxon>
        <taxon>Bacillati</taxon>
        <taxon>Bacillota</taxon>
        <taxon>Clostridia</taxon>
        <taxon>Peptostreptococcales</taxon>
        <taxon>Anaerovoracaceae</taxon>
        <taxon>Emergencia</taxon>
    </lineage>
</organism>
<dbReference type="PANTHER" id="PTHR12304:SF4">
    <property type="entry name" value="URIDINE NUCLEOSIDASE"/>
    <property type="match status" value="1"/>
</dbReference>
<sequence>MKYILIDCDNTMGIPHCDIDDALAILYILGHPEANCVGITATYGNNSTDKVYECTANLLRNLHFTDIPLIKGEKDALSRSSRAGAFLNHQADQYGGSLSILATGSLTNLLAAYELDPYFFDKVSEIVLMGGITQPLMVNGRKMDELNFSCDPRAAEVVLTKGRNVSVVTGNQCIDAYFYRKDYDRLLHQNPKLGRYLAQQTAYWFAYYEKNYGMDGFIAWDVIAAIYMMEEGLYDPGCQRCQVSEKNLRQGWLPACETCGTKLKFPIIKSWDAVKTEMINKWINIGGNHVNQK</sequence>
<dbReference type="PANTHER" id="PTHR12304">
    <property type="entry name" value="INOSINE-URIDINE PREFERRING NUCLEOSIDE HYDROLASE"/>
    <property type="match status" value="1"/>
</dbReference>
<dbReference type="Pfam" id="PF01156">
    <property type="entry name" value="IU_nuc_hydro"/>
    <property type="match status" value="1"/>
</dbReference>
<evidence type="ECO:0000313" key="4">
    <source>
        <dbReference type="EMBL" id="RHJ85132.1"/>
    </source>
</evidence>
<accession>A0A415DWT9</accession>
<dbReference type="InterPro" id="IPR023186">
    <property type="entry name" value="IUNH"/>
</dbReference>
<dbReference type="GO" id="GO:0008477">
    <property type="term" value="F:purine nucleosidase activity"/>
    <property type="evidence" value="ECO:0007669"/>
    <property type="project" value="TreeGrafter"/>
</dbReference>
<feature type="domain" description="Inosine/uridine-preferring nucleoside hydrolase" evidence="3">
    <location>
        <begin position="4"/>
        <end position="243"/>
    </location>
</feature>
<keyword evidence="5" id="KW-1185">Reference proteome</keyword>
<dbReference type="SUPFAM" id="SSF53590">
    <property type="entry name" value="Nucleoside hydrolase"/>
    <property type="match status" value="1"/>
</dbReference>
<dbReference type="AlphaFoldDB" id="A0A415DWT9"/>
<dbReference type="Gene3D" id="3.90.245.10">
    <property type="entry name" value="Ribonucleoside hydrolase-like"/>
    <property type="match status" value="1"/>
</dbReference>
<dbReference type="STRING" id="1776384.GCA_900086585_00138"/>
<evidence type="ECO:0000259" key="3">
    <source>
        <dbReference type="Pfam" id="PF01156"/>
    </source>
</evidence>
<keyword evidence="2" id="KW-0326">Glycosidase</keyword>
<dbReference type="GO" id="GO:0006152">
    <property type="term" value="P:purine nucleoside catabolic process"/>
    <property type="evidence" value="ECO:0007669"/>
    <property type="project" value="TreeGrafter"/>
</dbReference>
<dbReference type="Proteomes" id="UP000284841">
    <property type="component" value="Unassembled WGS sequence"/>
</dbReference>
<protein>
    <submittedName>
        <fullName evidence="4">Nucleoside hydrolase</fullName>
    </submittedName>
</protein>
<name>A0A415DWT9_9FIRM</name>
<reference evidence="4 5" key="1">
    <citation type="submission" date="2018-08" db="EMBL/GenBank/DDBJ databases">
        <title>A genome reference for cultivated species of the human gut microbiota.</title>
        <authorList>
            <person name="Zou Y."/>
            <person name="Xue W."/>
            <person name="Luo G."/>
        </authorList>
    </citation>
    <scope>NUCLEOTIDE SEQUENCE [LARGE SCALE GENOMIC DNA]</scope>
    <source>
        <strain evidence="4 5">AM07-24</strain>
    </source>
</reference>
<keyword evidence="1 4" id="KW-0378">Hydrolase</keyword>
<evidence type="ECO:0000256" key="2">
    <source>
        <dbReference type="ARBA" id="ARBA00023295"/>
    </source>
</evidence>
<dbReference type="GO" id="GO:0005829">
    <property type="term" value="C:cytosol"/>
    <property type="evidence" value="ECO:0007669"/>
    <property type="project" value="TreeGrafter"/>
</dbReference>
<dbReference type="EMBL" id="QRMS01000005">
    <property type="protein sequence ID" value="RHJ85132.1"/>
    <property type="molecule type" value="Genomic_DNA"/>
</dbReference>
<gene>
    <name evidence="4" type="ORF">DW099_15640</name>
</gene>
<evidence type="ECO:0000256" key="1">
    <source>
        <dbReference type="ARBA" id="ARBA00022801"/>
    </source>
</evidence>
<comment type="caution">
    <text evidence="4">The sequence shown here is derived from an EMBL/GenBank/DDBJ whole genome shotgun (WGS) entry which is preliminary data.</text>
</comment>
<dbReference type="RefSeq" id="WP_082907277.1">
    <property type="nucleotide sequence ID" value="NZ_AP025567.1"/>
</dbReference>
<evidence type="ECO:0000313" key="5">
    <source>
        <dbReference type="Proteomes" id="UP000284841"/>
    </source>
</evidence>
<dbReference type="InterPro" id="IPR001910">
    <property type="entry name" value="Inosine/uridine_hydrolase_dom"/>
</dbReference>
<dbReference type="GeneID" id="83002569"/>
<dbReference type="OrthoDB" id="9797882at2"/>